<name>A0ABS4WWS3_9MICO</name>
<sequence>MGKVFDAIDPNLRSWIEEQPLWFVATAPLGADGHVNVSPRGHDTFSVLDPHRVAWVDYTGSGVETIAHIRENGRVCLMFASYGKRPRIVRLHGTGEVFLPGEATFEDVVARHPEHPSTRAVITVDVTRISDSCGWGVPIMEKTGERDLLRLRAEKKGADGMAQYRAERNARSIDGLPGLPLESAESSGRRAETD</sequence>
<evidence type="ECO:0000313" key="4">
    <source>
        <dbReference type="Proteomes" id="UP001519290"/>
    </source>
</evidence>
<evidence type="ECO:0000256" key="1">
    <source>
        <dbReference type="SAM" id="MobiDB-lite"/>
    </source>
</evidence>
<evidence type="ECO:0000259" key="2">
    <source>
        <dbReference type="Pfam" id="PF01243"/>
    </source>
</evidence>
<dbReference type="PANTHER" id="PTHR39336:SF1">
    <property type="entry name" value="PYRIDOXAMINE PHOSPHATE OXIDASE FAMILY PROTEIN (AFU_ORTHOLOGUE AFUA_6G11440)"/>
    <property type="match status" value="1"/>
</dbReference>
<dbReference type="SUPFAM" id="SSF50475">
    <property type="entry name" value="FMN-binding split barrel"/>
    <property type="match status" value="1"/>
</dbReference>
<feature type="domain" description="Pyridoxamine 5'-phosphate oxidase N-terminal" evidence="2">
    <location>
        <begin position="9"/>
        <end position="132"/>
    </location>
</feature>
<dbReference type="Gene3D" id="2.30.110.10">
    <property type="entry name" value="Electron Transport, Fmn-binding Protein, Chain A"/>
    <property type="match status" value="1"/>
</dbReference>
<dbReference type="EMBL" id="JAGIOD010000001">
    <property type="protein sequence ID" value="MBP2380650.1"/>
    <property type="molecule type" value="Genomic_DNA"/>
</dbReference>
<gene>
    <name evidence="3" type="ORF">JOF43_000607</name>
</gene>
<keyword evidence="4" id="KW-1185">Reference proteome</keyword>
<dbReference type="InterPro" id="IPR012349">
    <property type="entry name" value="Split_barrel_FMN-bd"/>
</dbReference>
<protein>
    <recommendedName>
        <fullName evidence="2">Pyridoxamine 5'-phosphate oxidase N-terminal domain-containing protein</fullName>
    </recommendedName>
</protein>
<reference evidence="3 4" key="1">
    <citation type="submission" date="2021-03" db="EMBL/GenBank/DDBJ databases">
        <title>Sequencing the genomes of 1000 actinobacteria strains.</title>
        <authorList>
            <person name="Klenk H.-P."/>
        </authorList>
    </citation>
    <scope>NUCLEOTIDE SEQUENCE [LARGE SCALE GENOMIC DNA]</scope>
    <source>
        <strain evidence="3 4">DSM 14566</strain>
    </source>
</reference>
<dbReference type="PANTHER" id="PTHR39336">
    <property type="entry name" value="PYRIDOXAMINE PHOSPHATE OXIDASE FAMILY PROTEIN (AFU_ORTHOLOGUE AFUA_6G11440)"/>
    <property type="match status" value="1"/>
</dbReference>
<dbReference type="InterPro" id="IPR011576">
    <property type="entry name" value="Pyridox_Oxase_N"/>
</dbReference>
<comment type="caution">
    <text evidence="3">The sequence shown here is derived from an EMBL/GenBank/DDBJ whole genome shotgun (WGS) entry which is preliminary data.</text>
</comment>
<organism evidence="3 4">
    <name type="scientific">Brachybacterium sacelli</name>
    <dbReference type="NCBI Taxonomy" id="173364"/>
    <lineage>
        <taxon>Bacteria</taxon>
        <taxon>Bacillati</taxon>
        <taxon>Actinomycetota</taxon>
        <taxon>Actinomycetes</taxon>
        <taxon>Micrococcales</taxon>
        <taxon>Dermabacteraceae</taxon>
        <taxon>Brachybacterium</taxon>
    </lineage>
</organism>
<proteinExistence type="predicted"/>
<dbReference type="RefSeq" id="WP_209898892.1">
    <property type="nucleotide sequence ID" value="NZ_BAAAJW010000014.1"/>
</dbReference>
<evidence type="ECO:0000313" key="3">
    <source>
        <dbReference type="EMBL" id="MBP2380650.1"/>
    </source>
</evidence>
<accession>A0ABS4WWS3</accession>
<dbReference type="Proteomes" id="UP001519290">
    <property type="component" value="Unassembled WGS sequence"/>
</dbReference>
<feature type="region of interest" description="Disordered" evidence="1">
    <location>
        <begin position="168"/>
        <end position="194"/>
    </location>
</feature>
<dbReference type="Pfam" id="PF01243">
    <property type="entry name" value="PNPOx_N"/>
    <property type="match status" value="1"/>
</dbReference>